<evidence type="ECO:0000313" key="4">
    <source>
        <dbReference type="Proteomes" id="UP000681720"/>
    </source>
</evidence>
<proteinExistence type="predicted"/>
<comment type="caution">
    <text evidence="3">The sequence shown here is derived from an EMBL/GenBank/DDBJ whole genome shotgun (WGS) entry which is preliminary data.</text>
</comment>
<dbReference type="AlphaFoldDB" id="A0A8S3E2K5"/>
<dbReference type="Pfam" id="PF00629">
    <property type="entry name" value="MAM"/>
    <property type="match status" value="1"/>
</dbReference>
<dbReference type="PROSITE" id="PS50060">
    <property type="entry name" value="MAM_2"/>
    <property type="match status" value="1"/>
</dbReference>
<dbReference type="EMBL" id="CAJOBJ010231565">
    <property type="protein sequence ID" value="CAF5055944.1"/>
    <property type="molecule type" value="Genomic_DNA"/>
</dbReference>
<sequence>FEEEHICGYSSDASGQLAWTRGRGATLTEFTGATEDHTLGTEQGHFMFI</sequence>
<evidence type="ECO:0000313" key="3">
    <source>
        <dbReference type="EMBL" id="CAF5055944.1"/>
    </source>
</evidence>
<dbReference type="Gene3D" id="2.60.120.200">
    <property type="match status" value="1"/>
</dbReference>
<evidence type="ECO:0000313" key="2">
    <source>
        <dbReference type="EMBL" id="CAF4883103.1"/>
    </source>
</evidence>
<evidence type="ECO:0000259" key="1">
    <source>
        <dbReference type="PROSITE" id="PS50060"/>
    </source>
</evidence>
<organism evidence="3 4">
    <name type="scientific">Rotaria magnacalcarata</name>
    <dbReference type="NCBI Taxonomy" id="392030"/>
    <lineage>
        <taxon>Eukaryota</taxon>
        <taxon>Metazoa</taxon>
        <taxon>Spiralia</taxon>
        <taxon>Gnathifera</taxon>
        <taxon>Rotifera</taxon>
        <taxon>Eurotatoria</taxon>
        <taxon>Bdelloidea</taxon>
        <taxon>Philodinida</taxon>
        <taxon>Philodinidae</taxon>
        <taxon>Rotaria</taxon>
    </lineage>
</organism>
<protein>
    <recommendedName>
        <fullName evidence="1">MAM domain-containing protein</fullName>
    </recommendedName>
</protein>
<name>A0A8S3E2K5_9BILA</name>
<dbReference type="SUPFAM" id="SSF49899">
    <property type="entry name" value="Concanavalin A-like lectins/glucanases"/>
    <property type="match status" value="1"/>
</dbReference>
<reference evidence="3" key="1">
    <citation type="submission" date="2021-02" db="EMBL/GenBank/DDBJ databases">
        <authorList>
            <person name="Nowell W R."/>
        </authorList>
    </citation>
    <scope>NUCLEOTIDE SEQUENCE</scope>
</reference>
<dbReference type="InterPro" id="IPR013320">
    <property type="entry name" value="ConA-like_dom_sf"/>
</dbReference>
<dbReference type="GO" id="GO:0016020">
    <property type="term" value="C:membrane"/>
    <property type="evidence" value="ECO:0007669"/>
    <property type="project" value="InterPro"/>
</dbReference>
<feature type="non-terminal residue" evidence="3">
    <location>
        <position position="49"/>
    </location>
</feature>
<dbReference type="InterPro" id="IPR000998">
    <property type="entry name" value="MAM_dom"/>
</dbReference>
<dbReference type="EMBL" id="CAJOBH010162323">
    <property type="protein sequence ID" value="CAF4883103.1"/>
    <property type="molecule type" value="Genomic_DNA"/>
</dbReference>
<accession>A0A8S3E2K5</accession>
<feature type="domain" description="MAM" evidence="1">
    <location>
        <begin position="1"/>
        <end position="49"/>
    </location>
</feature>
<gene>
    <name evidence="2" type="ORF">BYL167_LOCUS51421</name>
    <name evidence="3" type="ORF">GIL414_LOCUS60240</name>
</gene>
<feature type="non-terminal residue" evidence="3">
    <location>
        <position position="1"/>
    </location>
</feature>
<dbReference type="Proteomes" id="UP000681967">
    <property type="component" value="Unassembled WGS sequence"/>
</dbReference>
<dbReference type="Proteomes" id="UP000681720">
    <property type="component" value="Unassembled WGS sequence"/>
</dbReference>